<keyword evidence="2 5" id="KW-0479">Metal-binding</keyword>
<reference evidence="7" key="1">
    <citation type="submission" date="2021-01" db="EMBL/GenBank/DDBJ databases">
        <authorList>
            <person name="Corre E."/>
            <person name="Pelletier E."/>
            <person name="Niang G."/>
            <person name="Scheremetjew M."/>
            <person name="Finn R."/>
            <person name="Kale V."/>
            <person name="Holt S."/>
            <person name="Cochrane G."/>
            <person name="Meng A."/>
            <person name="Brown T."/>
            <person name="Cohen L."/>
        </authorList>
    </citation>
    <scope>NUCLEOTIDE SEQUENCE</scope>
    <source>
        <strain evidence="7">CCMP281</strain>
    </source>
</reference>
<dbReference type="AlphaFoldDB" id="A0A7S3BSY1"/>
<evidence type="ECO:0000256" key="1">
    <source>
        <dbReference type="ARBA" id="ARBA00007174"/>
    </source>
</evidence>
<comment type="cofactor">
    <cofactor evidence="5">
        <name>Zn(2+)</name>
        <dbReference type="ChEBI" id="CHEBI:29105"/>
    </cofactor>
    <text evidence="5">Binds 1 zinc ion per subunit.</text>
</comment>
<proteinExistence type="inferred from homology"/>
<evidence type="ECO:0000259" key="6">
    <source>
        <dbReference type="PROSITE" id="PS51790"/>
    </source>
</evidence>
<dbReference type="GO" id="GO:0030091">
    <property type="term" value="P:protein repair"/>
    <property type="evidence" value="ECO:0007669"/>
    <property type="project" value="InterPro"/>
</dbReference>
<dbReference type="Gene3D" id="2.170.150.20">
    <property type="entry name" value="Peptide methionine sulfoxide reductase"/>
    <property type="match status" value="1"/>
</dbReference>
<protein>
    <recommendedName>
        <fullName evidence="5">Peptide-methionine (R)-S-oxide reductase</fullName>
        <ecNumber evidence="5">1.8.4.12</ecNumber>
    </recommendedName>
</protein>
<dbReference type="InterPro" id="IPR002579">
    <property type="entry name" value="Met_Sox_Rdtase_MsrB_dom"/>
</dbReference>
<gene>
    <name evidence="7" type="ORF">HERI1096_LOCUS34039</name>
</gene>
<feature type="domain" description="MsrB" evidence="6">
    <location>
        <begin position="44"/>
        <end position="169"/>
    </location>
</feature>
<dbReference type="GO" id="GO:0033743">
    <property type="term" value="F:peptide-methionine (R)-S-oxide reductase activity"/>
    <property type="evidence" value="ECO:0007669"/>
    <property type="project" value="UniProtKB-EC"/>
</dbReference>
<comment type="catalytic activity">
    <reaction evidence="5">
        <text>L-methionyl-[protein] + [thioredoxin]-disulfide + H2O = L-methionyl-(R)-S-oxide-[protein] + [thioredoxin]-dithiol</text>
        <dbReference type="Rhea" id="RHEA:24164"/>
        <dbReference type="Rhea" id="RHEA-COMP:10698"/>
        <dbReference type="Rhea" id="RHEA-COMP:10700"/>
        <dbReference type="Rhea" id="RHEA-COMP:12313"/>
        <dbReference type="Rhea" id="RHEA-COMP:12314"/>
        <dbReference type="ChEBI" id="CHEBI:15377"/>
        <dbReference type="ChEBI" id="CHEBI:16044"/>
        <dbReference type="ChEBI" id="CHEBI:29950"/>
        <dbReference type="ChEBI" id="CHEBI:45764"/>
        <dbReference type="ChEBI" id="CHEBI:50058"/>
        <dbReference type="EC" id="1.8.4.12"/>
    </reaction>
</comment>
<dbReference type="GO" id="GO:0006979">
    <property type="term" value="P:response to oxidative stress"/>
    <property type="evidence" value="ECO:0007669"/>
    <property type="project" value="InterPro"/>
</dbReference>
<accession>A0A7S3BSY1</accession>
<dbReference type="EC" id="1.8.4.12" evidence="5"/>
<dbReference type="SUPFAM" id="SSF51316">
    <property type="entry name" value="Mss4-like"/>
    <property type="match status" value="1"/>
</dbReference>
<name>A0A7S3BSY1_9EUKA</name>
<sequence length="184" mass="20030">MSNMFAGVKLKKTAPVEKPVDLTEKVLASLEKQPPPVAAQQKSEDVWKETLTPEEYAIIRGKGTEEAGSGEYDKFYPTETEGHFVCRACKAPLYSAKAKFDSGCGWPAFDRCYVGALQMSLDTSHGLKRIEITCCSCGGHLGHIFLGEKATETDERHCVNSMSLKFVKGPPARPLEEASLTAAA</sequence>
<dbReference type="InterPro" id="IPR028427">
    <property type="entry name" value="Met_Sox_Rdtase_MsrB"/>
</dbReference>
<dbReference type="PANTHER" id="PTHR46081">
    <property type="entry name" value="PEPTIDE METHIONINE SULFOXIDE REDUCTASE 2"/>
    <property type="match status" value="1"/>
</dbReference>
<evidence type="ECO:0000256" key="5">
    <source>
        <dbReference type="RuleBase" id="RU365044"/>
    </source>
</evidence>
<organism evidence="7">
    <name type="scientific">Haptolina ericina</name>
    <dbReference type="NCBI Taxonomy" id="156174"/>
    <lineage>
        <taxon>Eukaryota</taxon>
        <taxon>Haptista</taxon>
        <taxon>Haptophyta</taxon>
        <taxon>Prymnesiophyceae</taxon>
        <taxon>Prymnesiales</taxon>
        <taxon>Prymnesiaceae</taxon>
        <taxon>Haptolina</taxon>
    </lineage>
</organism>
<dbReference type="NCBIfam" id="TIGR00357">
    <property type="entry name" value="peptide-methionine (R)-S-oxide reductase MsrB"/>
    <property type="match status" value="1"/>
</dbReference>
<evidence type="ECO:0000313" key="7">
    <source>
        <dbReference type="EMBL" id="CAE0141873.1"/>
    </source>
</evidence>
<evidence type="ECO:0000256" key="2">
    <source>
        <dbReference type="ARBA" id="ARBA00022723"/>
    </source>
</evidence>
<comment type="similarity">
    <text evidence="1 5">Belongs to the MsrB Met sulfoxide reductase family.</text>
</comment>
<evidence type="ECO:0000256" key="4">
    <source>
        <dbReference type="ARBA" id="ARBA00023002"/>
    </source>
</evidence>
<keyword evidence="3 5" id="KW-0862">Zinc</keyword>
<dbReference type="PANTHER" id="PTHR46081:SF8">
    <property type="entry name" value="PEPTIDE METHIONINE SULFOXIDE REDUCTASE 2"/>
    <property type="match status" value="1"/>
</dbReference>
<keyword evidence="4 5" id="KW-0560">Oxidoreductase</keyword>
<dbReference type="InterPro" id="IPR011057">
    <property type="entry name" value="Mss4-like_sf"/>
</dbReference>
<dbReference type="PROSITE" id="PS51790">
    <property type="entry name" value="MSRB"/>
    <property type="match status" value="1"/>
</dbReference>
<evidence type="ECO:0000256" key="3">
    <source>
        <dbReference type="ARBA" id="ARBA00022833"/>
    </source>
</evidence>
<dbReference type="Pfam" id="PF01641">
    <property type="entry name" value="SelR"/>
    <property type="match status" value="1"/>
</dbReference>
<dbReference type="GO" id="GO:0046872">
    <property type="term" value="F:metal ion binding"/>
    <property type="evidence" value="ECO:0007669"/>
    <property type="project" value="UniProtKB-KW"/>
</dbReference>
<dbReference type="EMBL" id="HBHX01061592">
    <property type="protein sequence ID" value="CAE0141873.1"/>
    <property type="molecule type" value="Transcribed_RNA"/>
</dbReference>